<gene>
    <name evidence="2" type="ORF">CLV58_115152</name>
</gene>
<evidence type="ECO:0000313" key="2">
    <source>
        <dbReference type="EMBL" id="PRY35069.1"/>
    </source>
</evidence>
<dbReference type="EMBL" id="PVTE01000015">
    <property type="protein sequence ID" value="PRY35069.1"/>
    <property type="molecule type" value="Genomic_DNA"/>
</dbReference>
<dbReference type="OrthoDB" id="961254at2"/>
<dbReference type="Proteomes" id="UP000238375">
    <property type="component" value="Unassembled WGS sequence"/>
</dbReference>
<accession>A0A2T0SNT1</accession>
<evidence type="ECO:0000313" key="3">
    <source>
        <dbReference type="Proteomes" id="UP000238375"/>
    </source>
</evidence>
<comment type="caution">
    <text evidence="2">The sequence shown here is derived from an EMBL/GenBank/DDBJ whole genome shotgun (WGS) entry which is preliminary data.</text>
</comment>
<dbReference type="RefSeq" id="WP_106139203.1">
    <property type="nucleotide sequence ID" value="NZ_PVTE01000015.1"/>
</dbReference>
<proteinExistence type="predicted"/>
<dbReference type="AlphaFoldDB" id="A0A2T0SNT1"/>
<name>A0A2T0SNT1_9BACT</name>
<feature type="domain" description="DUF3846" evidence="1">
    <location>
        <begin position="1"/>
        <end position="88"/>
    </location>
</feature>
<sequence>MRLIKIDPNTQTIEYVESTGKLNSLRELIECRMIDVCARQDNGDSLTVDDEALFLEPQPFAFRFGNYGQPVHGIALLTGTDEEGRTAEPTMTLEEAQQCVEWMGNVYTSPSFTVVPLYDRVLMPGIYPN</sequence>
<evidence type="ECO:0000259" key="1">
    <source>
        <dbReference type="Pfam" id="PF12957"/>
    </source>
</evidence>
<keyword evidence="3" id="KW-1185">Reference proteome</keyword>
<dbReference type="InterPro" id="IPR024559">
    <property type="entry name" value="DUF3846"/>
</dbReference>
<reference evidence="2 3" key="1">
    <citation type="submission" date="2018-03" db="EMBL/GenBank/DDBJ databases">
        <title>Genomic Encyclopedia of Archaeal and Bacterial Type Strains, Phase II (KMG-II): from individual species to whole genera.</title>
        <authorList>
            <person name="Goeker M."/>
        </authorList>
    </citation>
    <scope>NUCLEOTIDE SEQUENCE [LARGE SCALE GENOMIC DNA]</scope>
    <source>
        <strain evidence="2 3">DSM 28354</strain>
    </source>
</reference>
<organism evidence="2 3">
    <name type="scientific">Spirosoma oryzae</name>
    <dbReference type="NCBI Taxonomy" id="1469603"/>
    <lineage>
        <taxon>Bacteria</taxon>
        <taxon>Pseudomonadati</taxon>
        <taxon>Bacteroidota</taxon>
        <taxon>Cytophagia</taxon>
        <taxon>Cytophagales</taxon>
        <taxon>Cytophagaceae</taxon>
        <taxon>Spirosoma</taxon>
    </lineage>
</organism>
<protein>
    <recommendedName>
        <fullName evidence="1">DUF3846 domain-containing protein</fullName>
    </recommendedName>
</protein>
<dbReference type="Pfam" id="PF12957">
    <property type="entry name" value="DUF3846"/>
    <property type="match status" value="1"/>
</dbReference>